<protein>
    <submittedName>
        <fullName evidence="2">DUF262 domain-containing protein</fullName>
    </submittedName>
</protein>
<feature type="domain" description="GmrSD restriction endonucleases N-terminal" evidence="1">
    <location>
        <begin position="13"/>
        <end position="252"/>
    </location>
</feature>
<comment type="caution">
    <text evidence="2">The sequence shown here is derived from an EMBL/GenBank/DDBJ whole genome shotgun (WGS) entry which is preliminary data.</text>
</comment>
<dbReference type="PANTHER" id="PTHR37292:SF2">
    <property type="entry name" value="DUF262 DOMAIN-CONTAINING PROTEIN"/>
    <property type="match status" value="1"/>
</dbReference>
<proteinExistence type="predicted"/>
<dbReference type="PANTHER" id="PTHR37292">
    <property type="entry name" value="VNG6097C"/>
    <property type="match status" value="1"/>
</dbReference>
<reference evidence="2" key="1">
    <citation type="submission" date="2021-03" db="EMBL/GenBank/DDBJ databases">
        <title>Identification and antibiotic profiling of Wohlfahrtiimonas chitiniclastica, an underestimated human pathogen.</title>
        <authorList>
            <person name="Kopf A."/>
            <person name="Bunk B."/>
            <person name="Coldewey S."/>
            <person name="Gunzer F."/>
            <person name="Riedel T."/>
            <person name="Schroettner P."/>
        </authorList>
    </citation>
    <scope>NUCLEOTIDE SEQUENCE</scope>
    <source>
        <strain evidence="2">DSM 100917</strain>
    </source>
</reference>
<organism evidence="2 3">
    <name type="scientific">Wohlfahrtiimonas chitiniclastica</name>
    <dbReference type="NCBI Taxonomy" id="400946"/>
    <lineage>
        <taxon>Bacteria</taxon>
        <taxon>Pseudomonadati</taxon>
        <taxon>Pseudomonadota</taxon>
        <taxon>Gammaproteobacteria</taxon>
        <taxon>Cardiobacteriales</taxon>
        <taxon>Ignatzschineriaceae</taxon>
        <taxon>Wohlfahrtiimonas</taxon>
    </lineage>
</organism>
<evidence type="ECO:0000313" key="2">
    <source>
        <dbReference type="EMBL" id="MBS7823950.1"/>
    </source>
</evidence>
<dbReference type="Proteomes" id="UP000680020">
    <property type="component" value="Unassembled WGS sequence"/>
</dbReference>
<dbReference type="RefSeq" id="WP_094492073.1">
    <property type="nucleotide sequence ID" value="NZ_JAGIBT010000001.1"/>
</dbReference>
<accession>A0AB35BZL8</accession>
<dbReference type="InterPro" id="IPR004919">
    <property type="entry name" value="GmrSD_N"/>
</dbReference>
<dbReference type="AlphaFoldDB" id="A0AB35BZL8"/>
<evidence type="ECO:0000259" key="1">
    <source>
        <dbReference type="Pfam" id="PF03235"/>
    </source>
</evidence>
<gene>
    <name evidence="2" type="ORF">J7561_01875</name>
</gene>
<sequence length="592" mass="67967">MSSNIQHTDISLQELKNNIERGLYCIPKFQRNFVWKKTDIESLGDSLIRGYPVSSILLMPMNGTLNIGATNLNTLQSVTGDQNHSIYVLDGQQRITSIARIFANLDDKNQYFFDLLSILCESFPNDNLQRFLDKHKHSSILSEMYCRSFPLPSTKEICSHKQNYRFIAAKEVIEGRFASIINNYLLKTLELSDEKYDEYLNYLSALFGQVGKYGIAQTMIEGNAELGLVCRVFEKVNSSGKKLTTFDLINAKSFQTNNDNYKEGLSDYLTHSLNKITSNKNPALVSSIESFFEYDSKTCSYGNLGRIARILFLISCFNHNNPPLLTNSTMLAMESDAWFALWDDNKDIIVKCVQYFYTESYQKFTPITYLEYIISIICASPESFNRPLFLTTVKKYALKLGVENQSFTKTNLDVVDQFYRLSRDILVNQEKNLTLPSTKASVNVEDFRTSKPNNFRFEAAYNIMTKEHYKGKFTLDLNNISLCAGKTQIDQHHFFPKALSKNEKDPIYNSIANIVPLNSQTNRYDIKDKEPLVFYRELNDKLQSSEKVSSLLESNLIPESFLKDQSTFDSKTFLEARLVLVTEYINDFFSGK</sequence>
<dbReference type="Pfam" id="PF03235">
    <property type="entry name" value="GmrSD_N"/>
    <property type="match status" value="1"/>
</dbReference>
<name>A0AB35BZL8_9GAMM</name>
<dbReference type="EMBL" id="JAGIBU010000001">
    <property type="protein sequence ID" value="MBS7823950.1"/>
    <property type="molecule type" value="Genomic_DNA"/>
</dbReference>
<evidence type="ECO:0000313" key="3">
    <source>
        <dbReference type="Proteomes" id="UP000680020"/>
    </source>
</evidence>